<comment type="caution">
    <text evidence="5">The sequence shown here is derived from an EMBL/GenBank/DDBJ whole genome shotgun (WGS) entry which is preliminary data.</text>
</comment>
<dbReference type="Proteomes" id="UP000815260">
    <property type="component" value="Chromosome 5B"/>
</dbReference>
<evidence type="ECO:0000313" key="5">
    <source>
        <dbReference type="EMBL" id="KAF7065838.1"/>
    </source>
</evidence>
<keyword evidence="3" id="KW-0443">Lipid metabolism</keyword>
<organism evidence="5">
    <name type="scientific">Triticum aestivum</name>
    <name type="common">Wheat</name>
    <dbReference type="NCBI Taxonomy" id="4565"/>
    <lineage>
        <taxon>Eukaryota</taxon>
        <taxon>Viridiplantae</taxon>
        <taxon>Streptophyta</taxon>
        <taxon>Embryophyta</taxon>
        <taxon>Tracheophyta</taxon>
        <taxon>Spermatophyta</taxon>
        <taxon>Magnoliopsida</taxon>
        <taxon>Liliopsida</taxon>
        <taxon>Poales</taxon>
        <taxon>Poaceae</taxon>
        <taxon>BOP clade</taxon>
        <taxon>Pooideae</taxon>
        <taxon>Triticodae</taxon>
        <taxon>Triticeae</taxon>
        <taxon>Triticinae</taxon>
        <taxon>Triticum</taxon>
    </lineage>
</organism>
<feature type="compositionally biased region" description="Basic and acidic residues" evidence="4">
    <location>
        <begin position="1"/>
        <end position="11"/>
    </location>
</feature>
<reference evidence="5" key="1">
    <citation type="journal article" date="2017" name="Gigascience">
        <title>The first near-complete assembly of the hexaploid bread wheat genome, Triticum aestivum.</title>
        <authorList>
            <person name="Zimin A.V."/>
            <person name="Puiu D."/>
            <person name="Hall R."/>
            <person name="Kingan S."/>
            <person name="Clavijo B.J."/>
            <person name="Salzberg S.L."/>
        </authorList>
    </citation>
    <scope>NUCLEOTIDE SEQUENCE</scope>
    <source>
        <tissue evidence="5">Leaf</tissue>
    </source>
</reference>
<protein>
    <submittedName>
        <fullName evidence="5">Uncharacterized protein</fullName>
    </submittedName>
</protein>
<feature type="compositionally biased region" description="Low complexity" evidence="4">
    <location>
        <begin position="12"/>
        <end position="21"/>
    </location>
</feature>
<keyword evidence="2" id="KW-0378">Hydrolase</keyword>
<dbReference type="GO" id="GO:0016042">
    <property type="term" value="P:lipid catabolic process"/>
    <property type="evidence" value="ECO:0007669"/>
    <property type="project" value="UniProtKB-KW"/>
</dbReference>
<feature type="region of interest" description="Disordered" evidence="4">
    <location>
        <begin position="186"/>
        <end position="218"/>
    </location>
</feature>
<feature type="compositionally biased region" description="Basic residues" evidence="4">
    <location>
        <begin position="100"/>
        <end position="119"/>
    </location>
</feature>
<dbReference type="InterPro" id="IPR051058">
    <property type="entry name" value="GDSL_Est/Lipase"/>
</dbReference>
<dbReference type="PANTHER" id="PTHR45648:SF163">
    <property type="entry name" value="OS08G0565900 PROTEIN"/>
    <property type="match status" value="1"/>
</dbReference>
<dbReference type="OrthoDB" id="1600564at2759"/>
<reference evidence="5" key="2">
    <citation type="submission" date="2020-03" db="EMBL/GenBank/DDBJ databases">
        <title>The second near-complete assembly of the hexaploid bread wheat (Triticum aestivum) genome.</title>
        <authorList>
            <person name="Zimin A.V."/>
            <person name="Puiu D."/>
            <person name="Shumante A."/>
            <person name="Alonge M."/>
            <person name="Salzberg S.L."/>
        </authorList>
    </citation>
    <scope>NUCLEOTIDE SEQUENCE</scope>
    <source>
        <tissue evidence="5">Leaf</tissue>
    </source>
</reference>
<dbReference type="InterPro" id="IPR001087">
    <property type="entry name" value="GDSL"/>
</dbReference>
<dbReference type="Pfam" id="PF00657">
    <property type="entry name" value="Lipase_GDSL"/>
    <property type="match status" value="1"/>
</dbReference>
<name>A0A9R1HH57_WHEAT</name>
<dbReference type="InterPro" id="IPR036514">
    <property type="entry name" value="SGNH_hydro_sf"/>
</dbReference>
<evidence type="ECO:0000256" key="3">
    <source>
        <dbReference type="ARBA" id="ARBA00022963"/>
    </source>
</evidence>
<feature type="compositionally biased region" description="Basic residues" evidence="4">
    <location>
        <begin position="66"/>
        <end position="87"/>
    </location>
</feature>
<gene>
    <name evidence="5" type="ORF">CFC21_071909</name>
</gene>
<accession>A0A9R1HH57</accession>
<comment type="similarity">
    <text evidence="1">Belongs to the 'GDSL' lipolytic enzyme family.</text>
</comment>
<sequence length="366" mass="40439">GCAWRPPRDGSSHGSSGSGSSNAERSSPLLCVRRLPGGQRQQQLPGHHGARRLAALRPRLPDPPRHRPLLQRPQRPRHHQRAPRGRARAALPQPPPRRPQAARRRQLCVRRRRHPQRHRHPVCEHHPYTEAAALLRAVPEQGAAADRRAGDAAAGVERAGAHHARRQRLRQQLLPAALLRQVPPVRAPGLRPLPHRRVQDHPPAAPRPRRPPRPRHRLGPIGCAPAELATRSANGECDLELQRAAALYNPQLVQMTKDLNAQFGADVFVAVNAYRMHMDFISAPAAYGFVTSKVACCGQGPYNGVGLCTAMSSVCPDRSLYAFWDNFHPTERANRIIVSQFMAGSPDYMHPLNLSTILAMDAAAMP</sequence>
<evidence type="ECO:0000256" key="2">
    <source>
        <dbReference type="ARBA" id="ARBA00022801"/>
    </source>
</evidence>
<evidence type="ECO:0000256" key="1">
    <source>
        <dbReference type="ARBA" id="ARBA00008668"/>
    </source>
</evidence>
<dbReference type="EMBL" id="CM022224">
    <property type="protein sequence ID" value="KAF7065838.1"/>
    <property type="molecule type" value="Genomic_DNA"/>
</dbReference>
<dbReference type="GO" id="GO:0016788">
    <property type="term" value="F:hydrolase activity, acting on ester bonds"/>
    <property type="evidence" value="ECO:0007669"/>
    <property type="project" value="InterPro"/>
</dbReference>
<keyword evidence="3" id="KW-0442">Lipid degradation</keyword>
<feature type="non-terminal residue" evidence="5">
    <location>
        <position position="1"/>
    </location>
</feature>
<feature type="region of interest" description="Disordered" evidence="4">
    <location>
        <begin position="1"/>
        <end position="119"/>
    </location>
</feature>
<feature type="compositionally biased region" description="Basic residues" evidence="4">
    <location>
        <begin position="207"/>
        <end position="218"/>
    </location>
</feature>
<feature type="compositionally biased region" description="Low complexity" evidence="4">
    <location>
        <begin position="34"/>
        <end position="58"/>
    </location>
</feature>
<dbReference type="Gene3D" id="3.40.50.1110">
    <property type="entry name" value="SGNH hydrolase"/>
    <property type="match status" value="1"/>
</dbReference>
<dbReference type="PANTHER" id="PTHR45648">
    <property type="entry name" value="GDSL LIPASE/ACYLHYDROLASE FAMILY PROTEIN (AFU_ORTHOLOGUE AFUA_4G14700)"/>
    <property type="match status" value="1"/>
</dbReference>
<evidence type="ECO:0000256" key="4">
    <source>
        <dbReference type="SAM" id="MobiDB-lite"/>
    </source>
</evidence>
<dbReference type="AlphaFoldDB" id="A0A9R1HH57"/>
<proteinExistence type="inferred from homology"/>